<keyword evidence="1" id="KW-0349">Heme</keyword>
<dbReference type="PANTHER" id="PTHR24305:SF226">
    <property type="entry name" value="CYTOCHROME P450 MONOOXYGENASE"/>
    <property type="match status" value="1"/>
</dbReference>
<proteinExistence type="predicted"/>
<protein>
    <submittedName>
        <fullName evidence="2">Benzoate 4-monooxygenase cytochrome P450</fullName>
    </submittedName>
</protein>
<keyword evidence="1" id="KW-0479">Metal-binding</keyword>
<dbReference type="SUPFAM" id="SSF48264">
    <property type="entry name" value="Cytochrome P450"/>
    <property type="match status" value="1"/>
</dbReference>
<keyword evidence="1" id="KW-0408">Iron</keyword>
<dbReference type="AlphaFoldDB" id="A0A2V1DSZ8"/>
<keyword evidence="2" id="KW-0560">Oxidoreductase</keyword>
<feature type="binding site" description="axial binding residue" evidence="1">
    <location>
        <position position="456"/>
    </location>
    <ligand>
        <name>heme</name>
        <dbReference type="ChEBI" id="CHEBI:30413"/>
    </ligand>
    <ligandPart>
        <name>Fe</name>
        <dbReference type="ChEBI" id="CHEBI:18248"/>
    </ligandPart>
</feature>
<dbReference type="Pfam" id="PF00067">
    <property type="entry name" value="p450"/>
    <property type="match status" value="1"/>
</dbReference>
<keyword evidence="2" id="KW-0503">Monooxygenase</keyword>
<dbReference type="PRINTS" id="PR00463">
    <property type="entry name" value="EP450I"/>
</dbReference>
<comment type="cofactor">
    <cofactor evidence="1">
        <name>heme</name>
        <dbReference type="ChEBI" id="CHEBI:30413"/>
    </cofactor>
</comment>
<dbReference type="InterPro" id="IPR001128">
    <property type="entry name" value="Cyt_P450"/>
</dbReference>
<dbReference type="GO" id="GO:0016705">
    <property type="term" value="F:oxidoreductase activity, acting on paired donors, with incorporation or reduction of molecular oxygen"/>
    <property type="evidence" value="ECO:0007669"/>
    <property type="project" value="InterPro"/>
</dbReference>
<gene>
    <name evidence="2" type="ORF">DM02DRAFT_591857</name>
</gene>
<organism evidence="2 3">
    <name type="scientific">Periconia macrospinosa</name>
    <dbReference type="NCBI Taxonomy" id="97972"/>
    <lineage>
        <taxon>Eukaryota</taxon>
        <taxon>Fungi</taxon>
        <taxon>Dikarya</taxon>
        <taxon>Ascomycota</taxon>
        <taxon>Pezizomycotina</taxon>
        <taxon>Dothideomycetes</taxon>
        <taxon>Pleosporomycetidae</taxon>
        <taxon>Pleosporales</taxon>
        <taxon>Massarineae</taxon>
        <taxon>Periconiaceae</taxon>
        <taxon>Periconia</taxon>
    </lineage>
</organism>
<dbReference type="GO" id="GO:0020037">
    <property type="term" value="F:heme binding"/>
    <property type="evidence" value="ECO:0007669"/>
    <property type="project" value="InterPro"/>
</dbReference>
<sequence length="526" mass="58920">MALFVAFVLALAVSYVVSTTIYCLFFHPLSSVPGPFLCRFSTLPSFYHACKGDRHVWIWQNHQKFGSAFRAAPNLVLFNSTRAYNDVHGLRANIKRGSFYKAWKRNENDVQTISSTEPKEHAKKRKLLNLVFTEQSLKAASPLLISHIDRWMELLRAVGEEDSWSPPRNMSTHVDQLVFDILGDLCFAQKFDTKEPGENKLKHIPHLIMRQVAIGYKLSKSPLFDLIVYLQPRGLNTLMERARKKPIKEYNAFIEGSLDARIASHKTGTSAREDMIHFLLTAVDPDTNEPAFSNRYHLLSETRLLVLAGTDTTALALSAIFFYLSHNPTVLEKLTAELRTTFTSINDIMLGSTLSGCKYLRACIDESLRLSHPAPGELPREVLPGGAVIDGRSFPAGTHVGCSAWAMGRNKSIYGDDAETYQPERWIASSDYGNSVADIAEMKKAFHPFSIGSMNCTGQNLATLELLLVTARTVWSMEMRIAPGTTAGEGREELGWGQQDPMQYVVEDSYLCFKNGPILQFKKRAA</sequence>
<reference evidence="2 3" key="1">
    <citation type="journal article" date="2018" name="Sci. Rep.">
        <title>Comparative genomics provides insights into the lifestyle and reveals functional heterogeneity of dark septate endophytic fungi.</title>
        <authorList>
            <person name="Knapp D.G."/>
            <person name="Nemeth J.B."/>
            <person name="Barry K."/>
            <person name="Hainaut M."/>
            <person name="Henrissat B."/>
            <person name="Johnson J."/>
            <person name="Kuo A."/>
            <person name="Lim J.H.P."/>
            <person name="Lipzen A."/>
            <person name="Nolan M."/>
            <person name="Ohm R.A."/>
            <person name="Tamas L."/>
            <person name="Grigoriev I.V."/>
            <person name="Spatafora J.W."/>
            <person name="Nagy L.G."/>
            <person name="Kovacs G.M."/>
        </authorList>
    </citation>
    <scope>NUCLEOTIDE SEQUENCE [LARGE SCALE GENOMIC DNA]</scope>
    <source>
        <strain evidence="2 3">DSE2036</strain>
    </source>
</reference>
<dbReference type="CDD" id="cd11061">
    <property type="entry name" value="CYP67-like"/>
    <property type="match status" value="1"/>
</dbReference>
<keyword evidence="3" id="KW-1185">Reference proteome</keyword>
<accession>A0A2V1DSZ8</accession>
<dbReference type="OrthoDB" id="1470350at2759"/>
<dbReference type="InterPro" id="IPR050121">
    <property type="entry name" value="Cytochrome_P450_monoxygenase"/>
</dbReference>
<dbReference type="GO" id="GO:0005506">
    <property type="term" value="F:iron ion binding"/>
    <property type="evidence" value="ECO:0007669"/>
    <property type="project" value="InterPro"/>
</dbReference>
<dbReference type="InterPro" id="IPR036396">
    <property type="entry name" value="Cyt_P450_sf"/>
</dbReference>
<dbReference type="Proteomes" id="UP000244855">
    <property type="component" value="Unassembled WGS sequence"/>
</dbReference>
<dbReference type="Gene3D" id="1.10.630.10">
    <property type="entry name" value="Cytochrome P450"/>
    <property type="match status" value="1"/>
</dbReference>
<evidence type="ECO:0000256" key="1">
    <source>
        <dbReference type="PIRSR" id="PIRSR602401-1"/>
    </source>
</evidence>
<dbReference type="PRINTS" id="PR00385">
    <property type="entry name" value="P450"/>
</dbReference>
<evidence type="ECO:0000313" key="3">
    <source>
        <dbReference type="Proteomes" id="UP000244855"/>
    </source>
</evidence>
<name>A0A2V1DSZ8_9PLEO</name>
<dbReference type="GO" id="GO:0004497">
    <property type="term" value="F:monooxygenase activity"/>
    <property type="evidence" value="ECO:0007669"/>
    <property type="project" value="UniProtKB-KW"/>
</dbReference>
<dbReference type="EMBL" id="KZ805364">
    <property type="protein sequence ID" value="PVI01002.1"/>
    <property type="molecule type" value="Genomic_DNA"/>
</dbReference>
<dbReference type="PANTHER" id="PTHR24305">
    <property type="entry name" value="CYTOCHROME P450"/>
    <property type="match status" value="1"/>
</dbReference>
<evidence type="ECO:0000313" key="2">
    <source>
        <dbReference type="EMBL" id="PVI01002.1"/>
    </source>
</evidence>
<dbReference type="InterPro" id="IPR002401">
    <property type="entry name" value="Cyt_P450_E_grp-I"/>
</dbReference>
<dbReference type="STRING" id="97972.A0A2V1DSZ8"/>